<proteinExistence type="predicted"/>
<evidence type="ECO:0000256" key="1">
    <source>
        <dbReference type="ARBA" id="ARBA00022801"/>
    </source>
</evidence>
<evidence type="ECO:0000313" key="4">
    <source>
        <dbReference type="Proteomes" id="UP000682713"/>
    </source>
</evidence>
<keyword evidence="4" id="KW-1185">Reference proteome</keyword>
<organism evidence="3 4">
    <name type="scientific">Lederbergia citrisecunda</name>
    <dbReference type="NCBI Taxonomy" id="2833583"/>
    <lineage>
        <taxon>Bacteria</taxon>
        <taxon>Bacillati</taxon>
        <taxon>Bacillota</taxon>
        <taxon>Bacilli</taxon>
        <taxon>Bacillales</taxon>
        <taxon>Bacillaceae</taxon>
        <taxon>Lederbergia</taxon>
    </lineage>
</organism>
<dbReference type="Pfam" id="PF00144">
    <property type="entry name" value="Beta-lactamase"/>
    <property type="match status" value="1"/>
</dbReference>
<evidence type="ECO:0000259" key="2">
    <source>
        <dbReference type="Pfam" id="PF00144"/>
    </source>
</evidence>
<dbReference type="SUPFAM" id="SSF56601">
    <property type="entry name" value="beta-lactamase/transpeptidase-like"/>
    <property type="match status" value="1"/>
</dbReference>
<dbReference type="InterPro" id="IPR012338">
    <property type="entry name" value="Beta-lactam/transpept-like"/>
</dbReference>
<feature type="domain" description="Beta-lactamase-related" evidence="2">
    <location>
        <begin position="16"/>
        <end position="326"/>
    </location>
</feature>
<dbReference type="RefSeq" id="WP_213111366.1">
    <property type="nucleotide sequence ID" value="NZ_JAGYPJ010000001.1"/>
</dbReference>
<protein>
    <submittedName>
        <fullName evidence="3">Beta-lactamase family protein</fullName>
    </submittedName>
</protein>
<keyword evidence="1" id="KW-0378">Hydrolase</keyword>
<dbReference type="GO" id="GO:0016787">
    <property type="term" value="F:hydrolase activity"/>
    <property type="evidence" value="ECO:0007669"/>
    <property type="project" value="UniProtKB-KW"/>
</dbReference>
<dbReference type="InterPro" id="IPR001466">
    <property type="entry name" value="Beta-lactam-related"/>
</dbReference>
<accession>A0A942TM66</accession>
<dbReference type="Proteomes" id="UP000682713">
    <property type="component" value="Unassembled WGS sequence"/>
</dbReference>
<dbReference type="PANTHER" id="PTHR43283">
    <property type="entry name" value="BETA-LACTAMASE-RELATED"/>
    <property type="match status" value="1"/>
</dbReference>
<reference evidence="3 4" key="1">
    <citation type="submission" date="2021-05" db="EMBL/GenBank/DDBJ databases">
        <title>Novel Bacillus species.</title>
        <authorList>
            <person name="Liu G."/>
        </authorList>
    </citation>
    <scope>NUCLEOTIDE SEQUENCE [LARGE SCALE GENOMIC DNA]</scope>
    <source>
        <strain evidence="3 4">FJAT-49732</strain>
    </source>
</reference>
<sequence length="347" mass="39090">MKEKVIHFLQKEIDVENIPGAAIYISHKGTPVLEEAVGYRTLYPSREPMQLDTVFDLASLTKILTTMTASLQLLDKGEIRLDDSISYFFPSFSENGKEEIRIRHLLTHTSGLTALRPFYKDGLNTEQIIEKICAEELENPVGQKVVYSDLGFILLASLIEKVVEEPFAEYVSREILSPLEMYETGFNLPLGRERFAATEFSETLNDYKYGVVHDETAEAMGGVSGHAGLFSTLNDLSNFALMIENSGSFKGRKIISTVALELSKRNFTPFDEEGRGLGWQINSPRLSCGDLFSNSSYGHTGFTGTSMWFDPQIQLHVILLTNRVHAKNQQGILRLRPRLHNLIRSQF</sequence>
<dbReference type="AlphaFoldDB" id="A0A942TM66"/>
<dbReference type="PANTHER" id="PTHR43283:SF11">
    <property type="entry name" value="BETA-LACTAMASE-RELATED DOMAIN-CONTAINING PROTEIN"/>
    <property type="match status" value="1"/>
</dbReference>
<name>A0A942TM66_9BACI</name>
<dbReference type="EMBL" id="JAGYPJ010000001">
    <property type="protein sequence ID" value="MBS4200831.1"/>
    <property type="molecule type" value="Genomic_DNA"/>
</dbReference>
<evidence type="ECO:0000313" key="3">
    <source>
        <dbReference type="EMBL" id="MBS4200831.1"/>
    </source>
</evidence>
<gene>
    <name evidence="3" type="ORF">KHA93_14440</name>
</gene>
<dbReference type="Gene3D" id="3.40.710.10">
    <property type="entry name" value="DD-peptidase/beta-lactamase superfamily"/>
    <property type="match status" value="1"/>
</dbReference>
<comment type="caution">
    <text evidence="3">The sequence shown here is derived from an EMBL/GenBank/DDBJ whole genome shotgun (WGS) entry which is preliminary data.</text>
</comment>
<dbReference type="InterPro" id="IPR050789">
    <property type="entry name" value="Diverse_Enzym_Activities"/>
</dbReference>